<name>A0A2L2XZN7_PARTP</name>
<accession>A0A2L2XZN7</accession>
<dbReference type="OrthoDB" id="6437952at2759"/>
<feature type="compositionally biased region" description="Basic and acidic residues" evidence="1">
    <location>
        <begin position="263"/>
        <end position="310"/>
    </location>
</feature>
<feature type="compositionally biased region" description="Basic and acidic residues" evidence="1">
    <location>
        <begin position="550"/>
        <end position="583"/>
    </location>
</feature>
<feature type="transmembrane region" description="Helical" evidence="2">
    <location>
        <begin position="21"/>
        <end position="43"/>
    </location>
</feature>
<proteinExistence type="evidence at transcript level"/>
<organism evidence="3">
    <name type="scientific">Parasteatoda tepidariorum</name>
    <name type="common">Common house spider</name>
    <name type="synonym">Achaearanea tepidariorum</name>
    <dbReference type="NCBI Taxonomy" id="114398"/>
    <lineage>
        <taxon>Eukaryota</taxon>
        <taxon>Metazoa</taxon>
        <taxon>Ecdysozoa</taxon>
        <taxon>Arthropoda</taxon>
        <taxon>Chelicerata</taxon>
        <taxon>Arachnida</taxon>
        <taxon>Araneae</taxon>
        <taxon>Araneomorphae</taxon>
        <taxon>Entelegynae</taxon>
        <taxon>Araneoidea</taxon>
        <taxon>Theridiidae</taxon>
        <taxon>Parasteatoda</taxon>
    </lineage>
</organism>
<keyword evidence="2" id="KW-1133">Transmembrane helix</keyword>
<feature type="compositionally biased region" description="Basic and acidic residues" evidence="1">
    <location>
        <begin position="333"/>
        <end position="542"/>
    </location>
</feature>
<evidence type="ECO:0000256" key="2">
    <source>
        <dbReference type="SAM" id="Phobius"/>
    </source>
</evidence>
<evidence type="ECO:0000256" key="1">
    <source>
        <dbReference type="SAM" id="MobiDB-lite"/>
    </source>
</evidence>
<dbReference type="AlphaFoldDB" id="A0A2L2XZN7"/>
<feature type="compositionally biased region" description="Basic and acidic residues" evidence="1">
    <location>
        <begin position="705"/>
        <end position="714"/>
    </location>
</feature>
<feature type="compositionally biased region" description="Polar residues" evidence="1">
    <location>
        <begin position="768"/>
        <end position="781"/>
    </location>
</feature>
<feature type="region of interest" description="Disordered" evidence="1">
    <location>
        <begin position="685"/>
        <end position="917"/>
    </location>
</feature>
<protein>
    <submittedName>
        <fullName evidence="3">Uncharacterized protein</fullName>
    </submittedName>
</protein>
<feature type="compositionally biased region" description="Basic and acidic residues" evidence="1">
    <location>
        <begin position="784"/>
        <end position="917"/>
    </location>
</feature>
<evidence type="ECO:0000313" key="3">
    <source>
        <dbReference type="EMBL" id="LAA01187.1"/>
    </source>
</evidence>
<keyword evidence="2" id="KW-0812">Transmembrane</keyword>
<keyword evidence="2" id="KW-0472">Membrane</keyword>
<feature type="compositionally biased region" description="Basic and acidic residues" evidence="1">
    <location>
        <begin position="133"/>
        <end position="153"/>
    </location>
</feature>
<feature type="compositionally biased region" description="Basic and acidic residues" evidence="1">
    <location>
        <begin position="730"/>
        <end position="742"/>
    </location>
</feature>
<sequence>MGSDEFRRDRLVDRCCNGVCFGIGFVVTLITLITMFWLVWFYFGLTIVQVSNTQRRALVDYSYVPPSTSSPNQNTPSEVPESSLNQISKLATVSSSFPRVDPTEVLEKKREILNGRSSSLAKGDFAARPRSNKTGDIDESRTALNREAEKKPNDEEDVSQRSPSSPNEKNEDKSIEKNHRNTTGIQHDKRRNISSSSKSRIIPTEVNNSEFANEKTTHLNQSGSTREEIPPITVVNSRLPEDDLASRNPNFENRGELLPGNNNRDRGFDDRADSVRDNDRSEDDKMPKGDSRVIRPPSQEDVRLRDSDRDDRYRNLNTRRRWDVDKYDDREDRYRDRIPYDDRHVEDRKREDDSYGPTRDNRNRDRIVEEDRSVDDRRDRRRGDEGKYDDKSFEDRYRDRITVQRYPDKREEDSDRYDDRDRRINRDRSRVSSDDEYFEKYPNEERKSRDDFQDRRVREHRYQDRQTDEKRRLYRDEERSRDVAERFDERYPTERGNDKIPESRYRDESRRRYDDDRVEDYDRRKLTKDDEYRYRDRFRDDVVQPSRTRSRTDDRYNYRDEAVDSSRYDSKEDHYRPETRGSGRDSIQSSRTDYGPTLEGIKYTRQTESTINDRRYLSSGSRSYVEDDTSDLKRDVGIENRDRKIFKDDDLDKFPRLDGRDRIAPTRVKDDRYITREPDEDAYAYERRVDGSYQNNRRPTIIDTKYQDDDDRSRTPTSTRIESSRVSPSGRREYYASDEIKQPSKLGNDEISLERRSYSPEDDEYRLSNANSRSRPNQPISTPYDDRRRDYRSDDPNKKYTDDDDYERSRRTNVRSRDSTLRDDGVRYDKDGIKEDGYRDATSRDRYNKDRDGPINRDERRDRDGPINRNERNREQDEYNRKRDKFEDPKYEDDRYDRNRDRYDDRYEEDRLRSKQR</sequence>
<dbReference type="EMBL" id="IAAA01006351">
    <property type="protein sequence ID" value="LAA01187.1"/>
    <property type="molecule type" value="mRNA"/>
</dbReference>
<feature type="region of interest" description="Disordered" evidence="1">
    <location>
        <begin position="120"/>
        <end position="310"/>
    </location>
</feature>
<feature type="compositionally biased region" description="Basic and acidic residues" evidence="1">
    <location>
        <begin position="168"/>
        <end position="179"/>
    </location>
</feature>
<reference evidence="3" key="1">
    <citation type="journal article" date="2016" name="Mol. Ecol. Resour.">
        <title>Evaluation of the impact of RNA preservation methods of spiders for de novo transcriptome assembly.</title>
        <authorList>
            <person name="Kono N."/>
            <person name="Nakamura H."/>
            <person name="Ito Y."/>
            <person name="Tomita M."/>
            <person name="Arakawa K."/>
        </authorList>
    </citation>
    <scope>NUCLEOTIDE SEQUENCE</scope>
    <source>
        <tissue evidence="3">Whole body</tissue>
    </source>
</reference>
<feature type="compositionally biased region" description="Low complexity" evidence="1">
    <location>
        <begin position="193"/>
        <end position="202"/>
    </location>
</feature>
<feature type="region of interest" description="Disordered" evidence="1">
    <location>
        <begin position="333"/>
        <end position="637"/>
    </location>
</feature>